<dbReference type="GO" id="GO:0003723">
    <property type="term" value="F:RNA binding"/>
    <property type="evidence" value="ECO:0007669"/>
    <property type="project" value="UniProtKB-UniRule"/>
</dbReference>
<accession>V5HRQ7</accession>
<evidence type="ECO:0000259" key="6">
    <source>
        <dbReference type="PROSITE" id="PS51686"/>
    </source>
</evidence>
<feature type="binding site" evidence="5">
    <location>
        <position position="305"/>
    </location>
    <ligand>
        <name>S-adenosyl-L-methionine</name>
        <dbReference type="ChEBI" id="CHEBI:59789"/>
    </ligand>
</feature>
<dbReference type="InterPro" id="IPR023267">
    <property type="entry name" value="RCMT"/>
</dbReference>
<dbReference type="GO" id="GO:0070475">
    <property type="term" value="P:rRNA base methylation"/>
    <property type="evidence" value="ECO:0007669"/>
    <property type="project" value="TreeGrafter"/>
</dbReference>
<organism evidence="7">
    <name type="scientific">Ixodes ricinus</name>
    <name type="common">Common tick</name>
    <name type="synonym">Acarus ricinus</name>
    <dbReference type="NCBI Taxonomy" id="34613"/>
    <lineage>
        <taxon>Eukaryota</taxon>
        <taxon>Metazoa</taxon>
        <taxon>Ecdysozoa</taxon>
        <taxon>Arthropoda</taxon>
        <taxon>Chelicerata</taxon>
        <taxon>Arachnida</taxon>
        <taxon>Acari</taxon>
        <taxon>Parasitiformes</taxon>
        <taxon>Ixodida</taxon>
        <taxon>Ixodoidea</taxon>
        <taxon>Ixodidae</taxon>
        <taxon>Ixodinae</taxon>
        <taxon>Ixodes</taxon>
    </lineage>
</organism>
<evidence type="ECO:0000256" key="5">
    <source>
        <dbReference type="PROSITE-ProRule" id="PRU01023"/>
    </source>
</evidence>
<evidence type="ECO:0000256" key="2">
    <source>
        <dbReference type="ARBA" id="ARBA00022679"/>
    </source>
</evidence>
<keyword evidence="2 5" id="KW-0808">Transferase</keyword>
<comment type="caution">
    <text evidence="5">Lacks conserved residue(s) required for the propagation of feature annotation.</text>
</comment>
<keyword evidence="1 5" id="KW-0489">Methyltransferase</keyword>
<feature type="active site" description="Nucleophile" evidence="5">
    <location>
        <position position="379"/>
    </location>
</feature>
<comment type="similarity">
    <text evidence="5">Belongs to the class I-like SAM-binding methyltransferase superfamily. RsmB/NOP family.</text>
</comment>
<feature type="binding site" evidence="5">
    <location>
        <position position="325"/>
    </location>
    <ligand>
        <name>S-adenosyl-L-methionine</name>
        <dbReference type="ChEBI" id="CHEBI:59789"/>
    </ligand>
</feature>
<dbReference type="Pfam" id="PF21153">
    <property type="entry name" value="NSUN5_N"/>
    <property type="match status" value="1"/>
</dbReference>
<dbReference type="PANTHER" id="PTHR22807">
    <property type="entry name" value="NOP2 YEAST -RELATED NOL1/NOP2/FMU SUN DOMAIN-CONTAINING"/>
    <property type="match status" value="1"/>
</dbReference>
<dbReference type="GO" id="GO:0008173">
    <property type="term" value="F:RNA methyltransferase activity"/>
    <property type="evidence" value="ECO:0007669"/>
    <property type="project" value="InterPro"/>
</dbReference>
<protein>
    <submittedName>
        <fullName evidence="7">Putative proliferation-associated nucleolar protein nol1</fullName>
    </submittedName>
</protein>
<evidence type="ECO:0000256" key="1">
    <source>
        <dbReference type="ARBA" id="ARBA00022603"/>
    </source>
</evidence>
<evidence type="ECO:0000256" key="3">
    <source>
        <dbReference type="ARBA" id="ARBA00022691"/>
    </source>
</evidence>
<reference evidence="7" key="1">
    <citation type="journal article" date="2015" name="Sci. Rep.">
        <title>Tissue- and time-dependent transcription in Ixodes ricinus salivary glands and midguts when blood feeding on the vertebrate host.</title>
        <authorList>
            <person name="Kotsyfakis M."/>
            <person name="Schwarz A."/>
            <person name="Erhart J."/>
            <person name="Ribeiro J.M."/>
        </authorList>
    </citation>
    <scope>NUCLEOTIDE SEQUENCE</scope>
    <source>
        <tissue evidence="7">Salivary gland and midgut</tissue>
    </source>
</reference>
<keyword evidence="3 5" id="KW-0949">S-adenosyl-L-methionine</keyword>
<dbReference type="Pfam" id="PF21148">
    <property type="entry name" value="NSUN5_fdxn-like"/>
    <property type="match status" value="1"/>
</dbReference>
<proteinExistence type="evidence at transcript level"/>
<dbReference type="InterPro" id="IPR029063">
    <property type="entry name" value="SAM-dependent_MTases_sf"/>
</dbReference>
<evidence type="ECO:0000256" key="4">
    <source>
        <dbReference type="ARBA" id="ARBA00022884"/>
    </source>
</evidence>
<sequence length="469" mass="52741">MGDDTSSTPQRTWKGSVKLPRLYKVAAGILTSLSEQKGSLYNHLSAAKHSRTECLAAILTGIVRQRSTLEAVLKESRLLEVNPGFNHELALVLLYELLFSNKKTLPAGNFRINQVLASREAIEKALRKVDKARGKEAAVDDQAVVHPPRYARINTVLTNTKDVIEQLESLGFHRKSYKKSRGFQEFVERVACLEPHEFMKDLHRKDWLVFSKDAKLSHSQLVADLHLLLQDKASGMAVVALAPTPGSVVIDACAAPGMKTTYIAALMENNGKILAMDHDQERTLSLRDLVQRAGVSDICKVRTADFLTVDPEQSPYCDAEFILVDPSCTGSGMTNRLEPNPRDAAQNLDRLRKLRAIQAMLLKHATKFPKVRRIAYSTCSVHAEENEEVVGEALRFTRGRFQLEKVLPVFVEPRRLYRYGIRGTCCRSVVSTGGRHLRRGLFLVRVLVEGGRRKWRRAGRKRARKRRAN</sequence>
<dbReference type="InterPro" id="IPR049561">
    <property type="entry name" value="NSUN5_7_fdxn-like"/>
</dbReference>
<dbReference type="PRINTS" id="PR02008">
    <property type="entry name" value="RCMTFAMILY"/>
</dbReference>
<feature type="binding site" evidence="5">
    <location>
        <position position="277"/>
    </location>
    <ligand>
        <name>S-adenosyl-L-methionine</name>
        <dbReference type="ChEBI" id="CHEBI:59789"/>
    </ligand>
</feature>
<dbReference type="InterPro" id="IPR048889">
    <property type="entry name" value="NSUN5_RCM1_N"/>
</dbReference>
<keyword evidence="4 5" id="KW-0694">RNA-binding</keyword>
<dbReference type="Pfam" id="PF01189">
    <property type="entry name" value="Methyltr_RsmB-F"/>
    <property type="match status" value="1"/>
</dbReference>
<dbReference type="GO" id="GO:0005730">
    <property type="term" value="C:nucleolus"/>
    <property type="evidence" value="ECO:0007669"/>
    <property type="project" value="TreeGrafter"/>
</dbReference>
<dbReference type="Gene3D" id="3.30.70.1170">
    <property type="entry name" value="Sun protein, domain 3"/>
    <property type="match status" value="1"/>
</dbReference>
<dbReference type="PROSITE" id="PS51686">
    <property type="entry name" value="SAM_MT_RSMB_NOP"/>
    <property type="match status" value="1"/>
</dbReference>
<feature type="domain" description="SAM-dependent MTase RsmB/NOP-type" evidence="6">
    <location>
        <begin position="139"/>
        <end position="450"/>
    </location>
</feature>
<dbReference type="InterPro" id="IPR049560">
    <property type="entry name" value="MeTrfase_RsmB-F_NOP2_cat"/>
</dbReference>
<name>V5HRQ7_IXORI</name>
<dbReference type="PANTHER" id="PTHR22807:SF4">
    <property type="entry name" value="28S RRNA (CYTOSINE-C(5))-METHYLTRANSFERASE"/>
    <property type="match status" value="1"/>
</dbReference>
<dbReference type="SUPFAM" id="SSF53335">
    <property type="entry name" value="S-adenosyl-L-methionine-dependent methyltransferases"/>
    <property type="match status" value="1"/>
</dbReference>
<dbReference type="EMBL" id="GANP01003564">
    <property type="protein sequence ID" value="JAB80904.1"/>
    <property type="molecule type" value="mRNA"/>
</dbReference>
<dbReference type="AlphaFoldDB" id="V5HRQ7"/>
<dbReference type="Gene3D" id="3.40.50.150">
    <property type="entry name" value="Vaccinia Virus protein VP39"/>
    <property type="match status" value="1"/>
</dbReference>
<dbReference type="InterPro" id="IPR001678">
    <property type="entry name" value="MeTrfase_RsmB-F_NOP2_dom"/>
</dbReference>
<evidence type="ECO:0000313" key="7">
    <source>
        <dbReference type="EMBL" id="JAB80904.1"/>
    </source>
</evidence>